<dbReference type="OrthoDB" id="272512at2759"/>
<keyword evidence="2 7" id="KW-0812">Transmembrane</keyword>
<sequence length="411" mass="44167">MEKFRHFGDAATGIHPFTFVMAPTAAGRIGSICMFPARLLLSAVFALLLLVTDTLLWLFYVAYLGLLGRLLLAPLQRAWLRGLLFSIGNILPQQPAAMVKPQQQGREASGSSRAARAGDLVVCNLQSVWDALVLEVMLAQPYHAICFPDATMAGEDGSASSAEAAAAPGLRVFWPGPTQRWRVWAYTRRTSSLAFLRAQQPDSAEQQAIRKKTEVTELPLYRVQKAAALSGVPVWWFGEGTCSNGRGLLLMPAVTCASAVPSDASAGCVVHLATIEYDSPAMQNVLGSDNESFFAALFRTGLLLYGSTAPAWTSPLFPTAEVTYRSTRLARATPSTATDSKSAASRCHWTLSAPALLELRNAMCQRGQALVVSGSVAGVRRQPVSVGVKEKKGFIEAYRAMLDSKKASPSA</sequence>
<protein>
    <recommendedName>
        <fullName evidence="10">Phospholipid/glycerol acyltransferase domain-containing protein</fullName>
    </recommendedName>
</protein>
<dbReference type="Proteomes" id="UP000274082">
    <property type="component" value="Chromosome 9"/>
</dbReference>
<gene>
    <name evidence="8" type="ORF">LdCL_090010500</name>
</gene>
<keyword evidence="5 7" id="KW-0472">Membrane</keyword>
<dbReference type="VEuPathDB" id="TriTrypDB:LdBPK_090540.1"/>
<keyword evidence="4" id="KW-0443">Lipid metabolism</keyword>
<dbReference type="EMBL" id="CP029508">
    <property type="protein sequence ID" value="AYU76494.1"/>
    <property type="molecule type" value="Genomic_DNA"/>
</dbReference>
<dbReference type="PANTHER" id="PTHR23063">
    <property type="entry name" value="PHOSPHOLIPID ACYLTRANSFERASE"/>
    <property type="match status" value="1"/>
</dbReference>
<keyword evidence="6" id="KW-0012">Acyltransferase</keyword>
<dbReference type="GO" id="GO:0016746">
    <property type="term" value="F:acyltransferase activity"/>
    <property type="evidence" value="ECO:0007669"/>
    <property type="project" value="UniProtKB-KW"/>
</dbReference>
<proteinExistence type="predicted"/>
<keyword evidence="1" id="KW-0808">Transferase</keyword>
<dbReference type="AlphaFoldDB" id="A0A3Q8IBV5"/>
<evidence type="ECO:0000256" key="3">
    <source>
        <dbReference type="ARBA" id="ARBA00022989"/>
    </source>
</evidence>
<accession>A0A3Q8IBV5</accession>
<organism evidence="8 9">
    <name type="scientific">Leishmania donovani</name>
    <dbReference type="NCBI Taxonomy" id="5661"/>
    <lineage>
        <taxon>Eukaryota</taxon>
        <taxon>Discoba</taxon>
        <taxon>Euglenozoa</taxon>
        <taxon>Kinetoplastea</taxon>
        <taxon>Metakinetoplastina</taxon>
        <taxon>Trypanosomatida</taxon>
        <taxon>Trypanosomatidae</taxon>
        <taxon>Leishmaniinae</taxon>
        <taxon>Leishmania</taxon>
    </lineage>
</organism>
<dbReference type="VEuPathDB" id="TriTrypDB:LDHU3_09.0670"/>
<evidence type="ECO:0000256" key="1">
    <source>
        <dbReference type="ARBA" id="ARBA00022679"/>
    </source>
</evidence>
<name>A0A3Q8IBV5_LEIDO</name>
<evidence type="ECO:0000256" key="4">
    <source>
        <dbReference type="ARBA" id="ARBA00023098"/>
    </source>
</evidence>
<evidence type="ECO:0000256" key="6">
    <source>
        <dbReference type="ARBA" id="ARBA00023315"/>
    </source>
</evidence>
<evidence type="ECO:0000256" key="7">
    <source>
        <dbReference type="SAM" id="Phobius"/>
    </source>
</evidence>
<keyword evidence="9" id="KW-1185">Reference proteome</keyword>
<evidence type="ECO:0000313" key="8">
    <source>
        <dbReference type="EMBL" id="AYU76494.1"/>
    </source>
</evidence>
<evidence type="ECO:0008006" key="10">
    <source>
        <dbReference type="Google" id="ProtNLM"/>
    </source>
</evidence>
<keyword evidence="3 7" id="KW-1133">Transmembrane helix</keyword>
<dbReference type="PANTHER" id="PTHR23063:SF52">
    <property type="entry name" value="LYSOPHOSPHATIDYLCHOLINE ACYLTRANSFERASE"/>
    <property type="match status" value="1"/>
</dbReference>
<reference evidence="8 9" key="1">
    <citation type="journal article" date="2018" name="Sci. Rep.">
        <title>A complete Leishmania donovani reference genome identifies novel genetic variations associated with virulence.</title>
        <authorList>
            <person name="Lypaczewski P."/>
            <person name="Hoshizaki J."/>
            <person name="Zhang W.-W."/>
            <person name="McCall L.-I."/>
            <person name="Torcivia-Rodriguez J."/>
            <person name="Simonyan V."/>
            <person name="Kaur A."/>
            <person name="Dewar K."/>
            <person name="Matlashewski G."/>
        </authorList>
    </citation>
    <scope>NUCLEOTIDE SEQUENCE [LARGE SCALE GENOMIC DNA]</scope>
    <source>
        <strain evidence="8 9">LdCL</strain>
    </source>
</reference>
<feature type="transmembrane region" description="Helical" evidence="7">
    <location>
        <begin position="29"/>
        <end position="51"/>
    </location>
</feature>
<dbReference type="VEuPathDB" id="TriTrypDB:LdCL_090010500"/>
<evidence type="ECO:0000256" key="5">
    <source>
        <dbReference type="ARBA" id="ARBA00023136"/>
    </source>
</evidence>
<dbReference type="GO" id="GO:0006629">
    <property type="term" value="P:lipid metabolic process"/>
    <property type="evidence" value="ECO:0007669"/>
    <property type="project" value="UniProtKB-KW"/>
</dbReference>
<evidence type="ECO:0000313" key="9">
    <source>
        <dbReference type="Proteomes" id="UP000274082"/>
    </source>
</evidence>
<evidence type="ECO:0000256" key="2">
    <source>
        <dbReference type="ARBA" id="ARBA00022692"/>
    </source>
</evidence>